<reference evidence="1" key="1">
    <citation type="submission" date="2021-02" db="EMBL/GenBank/DDBJ databases">
        <authorList>
            <consortium name="DOE Joint Genome Institute"/>
            <person name="Ahrendt S."/>
            <person name="Looney B.P."/>
            <person name="Miyauchi S."/>
            <person name="Morin E."/>
            <person name="Drula E."/>
            <person name="Courty P.E."/>
            <person name="Chicoki N."/>
            <person name="Fauchery L."/>
            <person name="Kohler A."/>
            <person name="Kuo A."/>
            <person name="Labutti K."/>
            <person name="Pangilinan J."/>
            <person name="Lipzen A."/>
            <person name="Riley R."/>
            <person name="Andreopoulos W."/>
            <person name="He G."/>
            <person name="Johnson J."/>
            <person name="Barry K.W."/>
            <person name="Grigoriev I.V."/>
            <person name="Nagy L."/>
            <person name="Hibbett D."/>
            <person name="Henrissat B."/>
            <person name="Matheny P.B."/>
            <person name="Labbe J."/>
            <person name="Martin F."/>
        </authorList>
    </citation>
    <scope>NUCLEOTIDE SEQUENCE</scope>
    <source>
        <strain evidence="1">EC-137</strain>
    </source>
</reference>
<dbReference type="EMBL" id="MU273571">
    <property type="protein sequence ID" value="KAI0031687.1"/>
    <property type="molecule type" value="Genomic_DNA"/>
</dbReference>
<evidence type="ECO:0000313" key="2">
    <source>
        <dbReference type="Proteomes" id="UP000814128"/>
    </source>
</evidence>
<evidence type="ECO:0000313" key="1">
    <source>
        <dbReference type="EMBL" id="KAI0031687.1"/>
    </source>
</evidence>
<feature type="non-terminal residue" evidence="1">
    <location>
        <position position="1"/>
    </location>
</feature>
<protein>
    <submittedName>
        <fullName evidence="1">Uncharacterized protein</fullName>
    </submittedName>
</protein>
<dbReference type="Proteomes" id="UP000814128">
    <property type="component" value="Unassembled WGS sequence"/>
</dbReference>
<reference evidence="1" key="2">
    <citation type="journal article" date="2022" name="New Phytol.">
        <title>Evolutionary transition to the ectomycorrhizal habit in the genomes of a hyperdiverse lineage of mushroom-forming fungi.</title>
        <authorList>
            <person name="Looney B."/>
            <person name="Miyauchi S."/>
            <person name="Morin E."/>
            <person name="Drula E."/>
            <person name="Courty P.E."/>
            <person name="Kohler A."/>
            <person name="Kuo A."/>
            <person name="LaButti K."/>
            <person name="Pangilinan J."/>
            <person name="Lipzen A."/>
            <person name="Riley R."/>
            <person name="Andreopoulos W."/>
            <person name="He G."/>
            <person name="Johnson J."/>
            <person name="Nolan M."/>
            <person name="Tritt A."/>
            <person name="Barry K.W."/>
            <person name="Grigoriev I.V."/>
            <person name="Nagy L.G."/>
            <person name="Hibbett D."/>
            <person name="Henrissat B."/>
            <person name="Matheny P.B."/>
            <person name="Labbe J."/>
            <person name="Martin F.M."/>
        </authorList>
    </citation>
    <scope>NUCLEOTIDE SEQUENCE</scope>
    <source>
        <strain evidence="1">EC-137</strain>
    </source>
</reference>
<name>A0ACB8QJ77_9AGAM</name>
<gene>
    <name evidence="1" type="ORF">K488DRAFT_51594</name>
</gene>
<proteinExistence type="predicted"/>
<keyword evidence="2" id="KW-1185">Reference proteome</keyword>
<sequence>VSQLTRIGVSLVFSLICLGLGGHLVSAANVTVATVFGAVSGNVYYPFTGLAVATSVIHLISVVPMIVLGFLRPGAFTSFIVVEISWLSFMWVLWLATGALAASTLQGCGGSADTLCSEGSAITAFGFLSWIILMAYSVTLLVLSIIAHTRGQTDVWTSTVTEGFHLPPATMTEKPVAMQSTAPTPVYSTRPAQQPAGIPEV</sequence>
<organism evidence="1 2">
    <name type="scientific">Vararia minispora EC-137</name>
    <dbReference type="NCBI Taxonomy" id="1314806"/>
    <lineage>
        <taxon>Eukaryota</taxon>
        <taxon>Fungi</taxon>
        <taxon>Dikarya</taxon>
        <taxon>Basidiomycota</taxon>
        <taxon>Agaricomycotina</taxon>
        <taxon>Agaricomycetes</taxon>
        <taxon>Russulales</taxon>
        <taxon>Lachnocladiaceae</taxon>
        <taxon>Vararia</taxon>
    </lineage>
</organism>
<comment type="caution">
    <text evidence="1">The sequence shown here is derived from an EMBL/GenBank/DDBJ whole genome shotgun (WGS) entry which is preliminary data.</text>
</comment>
<accession>A0ACB8QJ77</accession>